<gene>
    <name evidence="6" type="ORF">LTR36_008150</name>
</gene>
<feature type="region of interest" description="Disordered" evidence="3">
    <location>
        <begin position="1"/>
        <end position="43"/>
    </location>
</feature>
<dbReference type="Pfam" id="PF00350">
    <property type="entry name" value="Dynamin_N"/>
    <property type="match status" value="1"/>
</dbReference>
<protein>
    <submittedName>
        <fullName evidence="6">Uncharacterized protein</fullName>
    </submittedName>
</protein>
<dbReference type="SMART" id="SM00053">
    <property type="entry name" value="DYNc"/>
    <property type="match status" value="1"/>
</dbReference>
<keyword evidence="7" id="KW-1185">Reference proteome</keyword>
<comment type="caution">
    <text evidence="6">The sequence shown here is derived from an EMBL/GenBank/DDBJ whole genome shotgun (WGS) entry which is preliminary data.</text>
</comment>
<dbReference type="GO" id="GO:0005874">
    <property type="term" value="C:microtubule"/>
    <property type="evidence" value="ECO:0007669"/>
    <property type="project" value="TreeGrafter"/>
</dbReference>
<dbReference type="Pfam" id="PF01031">
    <property type="entry name" value="Dynamin_M"/>
    <property type="match status" value="1"/>
</dbReference>
<keyword evidence="2" id="KW-0342">GTP-binding</keyword>
<dbReference type="CDD" id="cd08771">
    <property type="entry name" value="DLP_1"/>
    <property type="match status" value="1"/>
</dbReference>
<dbReference type="SUPFAM" id="SSF52540">
    <property type="entry name" value="P-loop containing nucleoside triphosphate hydrolases"/>
    <property type="match status" value="1"/>
</dbReference>
<dbReference type="GO" id="GO:0048312">
    <property type="term" value="P:intracellular distribution of mitochondria"/>
    <property type="evidence" value="ECO:0007669"/>
    <property type="project" value="TreeGrafter"/>
</dbReference>
<dbReference type="Proteomes" id="UP001324427">
    <property type="component" value="Unassembled WGS sequence"/>
</dbReference>
<dbReference type="EMBL" id="JAVFHQ010000055">
    <property type="protein sequence ID" value="KAK4541234.1"/>
    <property type="molecule type" value="Genomic_DNA"/>
</dbReference>
<dbReference type="GO" id="GO:0016020">
    <property type="term" value="C:membrane"/>
    <property type="evidence" value="ECO:0007669"/>
    <property type="project" value="TreeGrafter"/>
</dbReference>
<feature type="domain" description="GED" evidence="4">
    <location>
        <begin position="674"/>
        <end position="766"/>
    </location>
</feature>
<organism evidence="6 7">
    <name type="scientific">Oleoguttula mirabilis</name>
    <dbReference type="NCBI Taxonomy" id="1507867"/>
    <lineage>
        <taxon>Eukaryota</taxon>
        <taxon>Fungi</taxon>
        <taxon>Dikarya</taxon>
        <taxon>Ascomycota</taxon>
        <taxon>Pezizomycotina</taxon>
        <taxon>Dothideomycetes</taxon>
        <taxon>Dothideomycetidae</taxon>
        <taxon>Mycosphaerellales</taxon>
        <taxon>Teratosphaeriaceae</taxon>
        <taxon>Oleoguttula</taxon>
    </lineage>
</organism>
<dbReference type="PROSITE" id="PS51718">
    <property type="entry name" value="G_DYNAMIN_2"/>
    <property type="match status" value="1"/>
</dbReference>
<name>A0AAV9J831_9PEZI</name>
<evidence type="ECO:0000313" key="7">
    <source>
        <dbReference type="Proteomes" id="UP001324427"/>
    </source>
</evidence>
<evidence type="ECO:0000256" key="3">
    <source>
        <dbReference type="SAM" id="MobiDB-lite"/>
    </source>
</evidence>
<dbReference type="Gene3D" id="3.40.50.300">
    <property type="entry name" value="P-loop containing nucleotide triphosphate hydrolases"/>
    <property type="match status" value="1"/>
</dbReference>
<dbReference type="GO" id="GO:0008017">
    <property type="term" value="F:microtubule binding"/>
    <property type="evidence" value="ECO:0007669"/>
    <property type="project" value="TreeGrafter"/>
</dbReference>
<dbReference type="PRINTS" id="PR00195">
    <property type="entry name" value="DYNAMIN"/>
</dbReference>
<evidence type="ECO:0000313" key="6">
    <source>
        <dbReference type="EMBL" id="KAK4541234.1"/>
    </source>
</evidence>
<keyword evidence="1" id="KW-0547">Nucleotide-binding</keyword>
<accession>A0AAV9J831</accession>
<evidence type="ECO:0000256" key="1">
    <source>
        <dbReference type="ARBA" id="ARBA00022741"/>
    </source>
</evidence>
<dbReference type="GO" id="GO:0016559">
    <property type="term" value="P:peroxisome fission"/>
    <property type="evidence" value="ECO:0007669"/>
    <property type="project" value="TreeGrafter"/>
</dbReference>
<dbReference type="InterPro" id="IPR020850">
    <property type="entry name" value="GED_dom"/>
</dbReference>
<dbReference type="FunFam" id="3.40.50.300:FF:001425">
    <property type="entry name" value="Dynamin GTPase, putative"/>
    <property type="match status" value="1"/>
</dbReference>
<dbReference type="PANTHER" id="PTHR11566:SF66">
    <property type="entry name" value="INTERFERON-INDUCED GTP-BINDING PROTEIN MX"/>
    <property type="match status" value="1"/>
</dbReference>
<dbReference type="InterPro" id="IPR027417">
    <property type="entry name" value="P-loop_NTPase"/>
</dbReference>
<dbReference type="InterPro" id="IPR022812">
    <property type="entry name" value="Dynamin"/>
</dbReference>
<dbReference type="GO" id="GO:0006897">
    <property type="term" value="P:endocytosis"/>
    <property type="evidence" value="ECO:0007669"/>
    <property type="project" value="TreeGrafter"/>
</dbReference>
<dbReference type="InterPro" id="IPR001401">
    <property type="entry name" value="Dynamin_GTPase"/>
</dbReference>
<dbReference type="GO" id="GO:0000266">
    <property type="term" value="P:mitochondrial fission"/>
    <property type="evidence" value="ECO:0007669"/>
    <property type="project" value="TreeGrafter"/>
</dbReference>
<sequence>MATVKPEPFDDLPFPVDSSAKDNTPNVDSDDDMGAEAAMPPSDGLQTASLDQLQSKDYRQVLDVVDRLRLCGLGSILQLPQLVVCGSQSAGKSSVLEAITEVPFPRKEGLCTRFATQIVMRRDVRDSIRTTIVPDKSRSEAEIAKLEAFSQSISDFSELPRLIEEAAETMDLKTGDDGSGGNKAFSRDVLSIEIAGPDKLQITLVDLPGLVNSATKDHSKADVDLIHELVQDYVSEGRTIMLAVISAKDDLGNQGILDKCRAVDKDGHRTLGVITKPDYILSTGSQTYWKQVTQNKNVPLALGWHMLKNRAEDQMNASFQERNLSEASFFASGWYRDLPANQKGIGHLRTRLAQLLYRHLKKELPNLQAELNSKHGKVEIDLQGLGEKRFAAAEQKRFLMGVSTAYQVIVDSAVDGHYEHDFFGIIDTDKGFEDAGNMRRLRAAVQHMNLQFASQMRQFGHKFRIMATDDAAGTNSKKDLPEPELMVEYAEAKSLQKRLSRPDAVQWVKNILVRTRGRELPGNFNPLLMSQLFWEQSEHWKDLARAHVDRVNALCSAFVGMAIRTVVNEEMAEKVQMAKIDQALKDRCEDAVRELQSLIEDKQRPPITSDPSYTAAVQESRARKTKAKFDALMNQAKVNVPVGDSGEQKAMLNPEVLQNVLKELTEPDMDKPSAEDALDCQLAYYKDKVTYFIAAVTDQVIERHLLHNLAKDTLSPMIINDMTDAEVGYVAAEPEETTHRRDFLEGQKVMLESDQETFRKALGSYK</sequence>
<evidence type="ECO:0000259" key="4">
    <source>
        <dbReference type="PROSITE" id="PS51388"/>
    </source>
</evidence>
<dbReference type="GO" id="GO:0003924">
    <property type="term" value="F:GTPase activity"/>
    <property type="evidence" value="ECO:0007669"/>
    <property type="project" value="InterPro"/>
</dbReference>
<evidence type="ECO:0000259" key="5">
    <source>
        <dbReference type="PROSITE" id="PS51718"/>
    </source>
</evidence>
<proteinExistence type="predicted"/>
<reference evidence="6 7" key="1">
    <citation type="submission" date="2021-11" db="EMBL/GenBank/DDBJ databases">
        <title>Black yeast isolated from Biological Soil Crust.</title>
        <authorList>
            <person name="Kurbessoian T."/>
        </authorList>
    </citation>
    <scope>NUCLEOTIDE SEQUENCE [LARGE SCALE GENOMIC DNA]</scope>
    <source>
        <strain evidence="6 7">CCFEE 5522</strain>
    </source>
</reference>
<dbReference type="PROSITE" id="PS51388">
    <property type="entry name" value="GED"/>
    <property type="match status" value="1"/>
</dbReference>
<feature type="domain" description="Dynamin-type G" evidence="5">
    <location>
        <begin position="76"/>
        <end position="365"/>
    </location>
</feature>
<dbReference type="GO" id="GO:0005525">
    <property type="term" value="F:GTP binding"/>
    <property type="evidence" value="ECO:0007669"/>
    <property type="project" value="InterPro"/>
</dbReference>
<dbReference type="GO" id="GO:0005739">
    <property type="term" value="C:mitochondrion"/>
    <property type="evidence" value="ECO:0007669"/>
    <property type="project" value="TreeGrafter"/>
</dbReference>
<dbReference type="AlphaFoldDB" id="A0AAV9J831"/>
<dbReference type="InterPro" id="IPR000375">
    <property type="entry name" value="Dynamin_stalk"/>
</dbReference>
<evidence type="ECO:0000256" key="2">
    <source>
        <dbReference type="ARBA" id="ARBA00023134"/>
    </source>
</evidence>
<dbReference type="InterPro" id="IPR030381">
    <property type="entry name" value="G_DYNAMIN_dom"/>
</dbReference>
<dbReference type="PANTHER" id="PTHR11566">
    <property type="entry name" value="DYNAMIN"/>
    <property type="match status" value="1"/>
</dbReference>
<dbReference type="InterPro" id="IPR045063">
    <property type="entry name" value="Dynamin_N"/>
</dbReference>